<dbReference type="AlphaFoldDB" id="A0A836NCB8"/>
<evidence type="ECO:0000313" key="2">
    <source>
        <dbReference type="EMBL" id="KEO29205.1"/>
    </source>
</evidence>
<organism evidence="2 3">
    <name type="scientific">Escherichia coli 2-460-02_S1_C1</name>
    <dbReference type="NCBI Taxonomy" id="1444044"/>
    <lineage>
        <taxon>Bacteria</taxon>
        <taxon>Pseudomonadati</taxon>
        <taxon>Pseudomonadota</taxon>
        <taxon>Gammaproteobacteria</taxon>
        <taxon>Enterobacterales</taxon>
        <taxon>Enterobacteriaceae</taxon>
        <taxon>Escherichia</taxon>
    </lineage>
</organism>
<gene>
    <name evidence="2" type="ORF">AB05_3110</name>
</gene>
<keyword evidence="1" id="KW-0472">Membrane</keyword>
<dbReference type="Proteomes" id="UP000028038">
    <property type="component" value="Unassembled WGS sequence"/>
</dbReference>
<accession>A0A836NCB8</accession>
<comment type="caution">
    <text evidence="2">The sequence shown here is derived from an EMBL/GenBank/DDBJ whole genome shotgun (WGS) entry which is preliminary data.</text>
</comment>
<keyword evidence="1" id="KW-0812">Transmembrane</keyword>
<name>A0A836NCB8_ECOLX</name>
<feature type="transmembrane region" description="Helical" evidence="1">
    <location>
        <begin position="19"/>
        <end position="37"/>
    </location>
</feature>
<proteinExistence type="predicted"/>
<sequence length="54" mass="6213">MCGYCCRYDNKSIAFIDRIYCIDLLCLLLMNGVTLIYEGNKKKTRSFYAAGLSF</sequence>
<keyword evidence="1" id="KW-1133">Transmembrane helix</keyword>
<evidence type="ECO:0000313" key="3">
    <source>
        <dbReference type="Proteomes" id="UP000028038"/>
    </source>
</evidence>
<dbReference type="EMBL" id="JOSS01000054">
    <property type="protein sequence ID" value="KEO29205.1"/>
    <property type="molecule type" value="Genomic_DNA"/>
</dbReference>
<reference evidence="2 3" key="1">
    <citation type="submission" date="2014-06" db="EMBL/GenBank/DDBJ databases">
        <title>Genetic Variability of E. coli after antibiotic treatment.</title>
        <authorList>
            <person name="Silbergeld E."/>
            <person name="Coles C."/>
            <person name="Seidman J.C."/>
            <person name="You Y."/>
            <person name="George J."/>
            <person name="Nadendla S."/>
            <person name="Daugherty S.C."/>
            <person name="Nagaraj S."/>
            <person name="Ott S."/>
            <person name="Klega K."/>
            <person name="Rasko D."/>
        </authorList>
    </citation>
    <scope>NUCLEOTIDE SEQUENCE [LARGE SCALE GENOMIC DNA]</scope>
    <source>
        <strain evidence="2 3">2-460-02_S1_C1</strain>
    </source>
</reference>
<evidence type="ECO:0000256" key="1">
    <source>
        <dbReference type="SAM" id="Phobius"/>
    </source>
</evidence>
<protein>
    <submittedName>
        <fullName evidence="2">Uncharacterized protein</fullName>
    </submittedName>
</protein>